<evidence type="ECO:0000313" key="2">
    <source>
        <dbReference type="EMBL" id="GJN94473.1"/>
    </source>
</evidence>
<feature type="region of interest" description="Disordered" evidence="1">
    <location>
        <begin position="455"/>
        <end position="511"/>
    </location>
</feature>
<feature type="region of interest" description="Disordered" evidence="1">
    <location>
        <begin position="255"/>
        <end position="317"/>
    </location>
</feature>
<feature type="compositionally biased region" description="Polar residues" evidence="1">
    <location>
        <begin position="45"/>
        <end position="54"/>
    </location>
</feature>
<feature type="region of interest" description="Disordered" evidence="1">
    <location>
        <begin position="331"/>
        <end position="438"/>
    </location>
</feature>
<feature type="compositionally biased region" description="Low complexity" evidence="1">
    <location>
        <begin position="370"/>
        <end position="398"/>
    </location>
</feature>
<dbReference type="AlphaFoldDB" id="A0AAV5GW62"/>
<organism evidence="2 3">
    <name type="scientific">Rhodotorula paludigena</name>
    <dbReference type="NCBI Taxonomy" id="86838"/>
    <lineage>
        <taxon>Eukaryota</taxon>
        <taxon>Fungi</taxon>
        <taxon>Dikarya</taxon>
        <taxon>Basidiomycota</taxon>
        <taxon>Pucciniomycotina</taxon>
        <taxon>Microbotryomycetes</taxon>
        <taxon>Sporidiobolales</taxon>
        <taxon>Sporidiobolaceae</taxon>
        <taxon>Rhodotorula</taxon>
    </lineage>
</organism>
<accession>A0AAV5GW62</accession>
<evidence type="ECO:0008006" key="4">
    <source>
        <dbReference type="Google" id="ProtNLM"/>
    </source>
</evidence>
<dbReference type="Proteomes" id="UP001342314">
    <property type="component" value="Unassembled WGS sequence"/>
</dbReference>
<name>A0AAV5GW62_9BASI</name>
<reference evidence="2 3" key="1">
    <citation type="submission" date="2021-12" db="EMBL/GenBank/DDBJ databases">
        <title>High titer production of polyol ester of fatty acids by Rhodotorula paludigena BS15 towards product separation-free biomass refinery.</title>
        <authorList>
            <person name="Mano J."/>
            <person name="Ono H."/>
            <person name="Tanaka T."/>
            <person name="Naito K."/>
            <person name="Sushida H."/>
            <person name="Ike M."/>
            <person name="Tokuyasu K."/>
            <person name="Kitaoka M."/>
        </authorList>
    </citation>
    <scope>NUCLEOTIDE SEQUENCE [LARGE SCALE GENOMIC DNA]</scope>
    <source>
        <strain evidence="2 3">BS15</strain>
    </source>
</reference>
<evidence type="ECO:0000256" key="1">
    <source>
        <dbReference type="SAM" id="MobiDB-lite"/>
    </source>
</evidence>
<feature type="compositionally biased region" description="Low complexity" evidence="1">
    <location>
        <begin position="410"/>
        <end position="420"/>
    </location>
</feature>
<keyword evidence="3" id="KW-1185">Reference proteome</keyword>
<sequence length="572" mass="60562">MTLHHPQPRSPAAFAFPSRTPARDHDHHSTSGLQPAFTLPARNESLAQYHQPQPSTSSASSASHSASSRGRGYSSATSRSVASTSYTSVASSSDDCGYDDEDCYSDAGQSVLDDLYDDLAASTRRSITNADSPPRFLSDMAHDSDVDSAVRMRERTRYRSSASVVAAHQHPLGAFGNLSISSSLSPPAALAPSHQHADEPARPRPSHMSLLSALASASSSSLDRCFCGALPEEDSIYCSRACAQADALNALCGGSSGAEDAGQASSSDAASWRSSSASGSSGRLSGGESHYRRVEREEARRQREKERAARREERERKAAKECERAAAQAFEEEERKIQHSLRRFQHPQQSDVGRERQQHAYAPPPRTSSRRTPSLSSSISSLASSAAPSPISPSFSTAPPSPWIVEPASPDDTTFPTSSSHALAPPLRPCTPNAHMGATAGDVYASYLATTPLANDKLRTPTQHPYGLSPSSSCSPDGLHSTPRAAGPFPYSPGPGQDDDSPTQRGAGAGADVGLRMLELCASDSSESEADEAEYIDRVAPLRQHRRGAPLGGGHTKGKLSFDDVVGILGAQ</sequence>
<feature type="region of interest" description="Disordered" evidence="1">
    <location>
        <begin position="1"/>
        <end position="95"/>
    </location>
</feature>
<protein>
    <recommendedName>
        <fullName evidence="4">Proteophosphoglycan ppg4</fullName>
    </recommendedName>
</protein>
<gene>
    <name evidence="2" type="ORF">Rhopal_007553-T1</name>
</gene>
<evidence type="ECO:0000313" key="3">
    <source>
        <dbReference type="Proteomes" id="UP001342314"/>
    </source>
</evidence>
<proteinExistence type="predicted"/>
<feature type="compositionally biased region" description="Low complexity" evidence="1">
    <location>
        <begin position="55"/>
        <end position="93"/>
    </location>
</feature>
<feature type="compositionally biased region" description="Basic and acidic residues" evidence="1">
    <location>
        <begin position="289"/>
        <end position="317"/>
    </location>
</feature>
<feature type="region of interest" description="Disordered" evidence="1">
    <location>
        <begin position="186"/>
        <end position="207"/>
    </location>
</feature>
<dbReference type="EMBL" id="BQKY01000017">
    <property type="protein sequence ID" value="GJN94473.1"/>
    <property type="molecule type" value="Genomic_DNA"/>
</dbReference>
<comment type="caution">
    <text evidence="2">The sequence shown here is derived from an EMBL/GenBank/DDBJ whole genome shotgun (WGS) entry which is preliminary data.</text>
</comment>
<feature type="compositionally biased region" description="Low complexity" evidence="1">
    <location>
        <begin position="257"/>
        <end position="288"/>
    </location>
</feature>